<name>A0A100JUA2_STRSC</name>
<keyword evidence="2" id="KW-0408">Iron</keyword>
<dbReference type="AlphaFoldDB" id="A0A100JUA2"/>
<evidence type="ECO:0000256" key="2">
    <source>
        <dbReference type="ARBA" id="ARBA00022714"/>
    </source>
</evidence>
<dbReference type="InterPro" id="IPR039261">
    <property type="entry name" value="FNR_nucleotide-bd"/>
</dbReference>
<dbReference type="PANTHER" id="PTHR47354:SF5">
    <property type="entry name" value="PROTEIN RFBI"/>
    <property type="match status" value="1"/>
</dbReference>
<reference evidence="7" key="1">
    <citation type="submission" date="2015-11" db="EMBL/GenBank/DDBJ databases">
        <authorList>
            <consortium name="Cross-ministerial Strategic Innovation Promotion Program (SIP) consortium"/>
            <person name="Tomihama T."/>
            <person name="Ikenaga M."/>
            <person name="Sakai M."/>
            <person name="Okubo T."/>
            <person name="Ikeda S."/>
        </authorList>
    </citation>
    <scope>NUCLEOTIDE SEQUENCE [LARGE SCALE GENOMIC DNA]</scope>
    <source>
        <strain evidence="7">S58</strain>
    </source>
</reference>
<evidence type="ECO:0000256" key="4">
    <source>
        <dbReference type="SAM" id="MobiDB-lite"/>
    </source>
</evidence>
<dbReference type="SUPFAM" id="SSF52343">
    <property type="entry name" value="Ferredoxin reductase-like, C-terminal NADP-linked domain"/>
    <property type="match status" value="1"/>
</dbReference>
<dbReference type="InterPro" id="IPR017927">
    <property type="entry name" value="FAD-bd_FR_type"/>
</dbReference>
<dbReference type="InterPro" id="IPR050415">
    <property type="entry name" value="MRET"/>
</dbReference>
<evidence type="ECO:0000259" key="5">
    <source>
        <dbReference type="PROSITE" id="PS51384"/>
    </source>
</evidence>
<dbReference type="Gene3D" id="2.40.30.10">
    <property type="entry name" value="Translation factors"/>
    <property type="match status" value="1"/>
</dbReference>
<dbReference type="Proteomes" id="UP000067448">
    <property type="component" value="Unassembled WGS sequence"/>
</dbReference>
<evidence type="ECO:0000313" key="6">
    <source>
        <dbReference type="EMBL" id="GAQ65818.1"/>
    </source>
</evidence>
<reference evidence="7" key="3">
    <citation type="submission" date="2016-02" db="EMBL/GenBank/DDBJ databases">
        <title>Draft genome of pathogenic Streptomyces sp. in Japan.</title>
        <authorList>
            <person name="Tomihama T."/>
            <person name="Ikenaga M."/>
            <person name="Sakai M."/>
            <person name="Okubo T."/>
            <person name="Ikeda S."/>
        </authorList>
    </citation>
    <scope>NUCLEOTIDE SEQUENCE [LARGE SCALE GENOMIC DNA]</scope>
    <source>
        <strain evidence="7">S58</strain>
    </source>
</reference>
<protein>
    <submittedName>
        <fullName evidence="6">3-ketosteroid-9-alpha-hydroxylase reductase</fullName>
    </submittedName>
</protein>
<keyword evidence="2" id="KW-0001">2Fe-2S</keyword>
<feature type="region of interest" description="Disordered" evidence="4">
    <location>
        <begin position="1"/>
        <end position="22"/>
    </location>
</feature>
<dbReference type="InterPro" id="IPR017938">
    <property type="entry name" value="Riboflavin_synthase-like_b-brl"/>
</dbReference>
<evidence type="ECO:0000256" key="3">
    <source>
        <dbReference type="ARBA" id="ARBA00023014"/>
    </source>
</evidence>
<dbReference type="Pfam" id="PF00970">
    <property type="entry name" value="FAD_binding_6"/>
    <property type="match status" value="1"/>
</dbReference>
<dbReference type="GO" id="GO:0051537">
    <property type="term" value="F:2 iron, 2 sulfur cluster binding"/>
    <property type="evidence" value="ECO:0007669"/>
    <property type="project" value="UniProtKB-KW"/>
</dbReference>
<reference evidence="6 7" key="2">
    <citation type="journal article" date="2016" name="Genome Announc.">
        <title>Draft Genome Sequences of Streptomyces scabiei S58, Streptomyces turgidiscabies T45, and Streptomyces acidiscabies a10, the Pathogens of Potato Common Scab, Isolated in Japan.</title>
        <authorList>
            <person name="Tomihama T."/>
            <person name="Nishi Y."/>
            <person name="Sakai M."/>
            <person name="Ikenaga M."/>
            <person name="Okubo T."/>
            <person name="Ikeda S."/>
        </authorList>
    </citation>
    <scope>NUCLEOTIDE SEQUENCE [LARGE SCALE GENOMIC DNA]</scope>
    <source>
        <strain evidence="6 7">S58</strain>
    </source>
</reference>
<evidence type="ECO:0000313" key="7">
    <source>
        <dbReference type="Proteomes" id="UP000067448"/>
    </source>
</evidence>
<dbReference type="PROSITE" id="PS51384">
    <property type="entry name" value="FAD_FR"/>
    <property type="match status" value="1"/>
</dbReference>
<dbReference type="InterPro" id="IPR008333">
    <property type="entry name" value="Cbr1-like_FAD-bd_dom"/>
</dbReference>
<feature type="domain" description="FAD-binding FR-type" evidence="5">
    <location>
        <begin position="40"/>
        <end position="142"/>
    </location>
</feature>
<dbReference type="GO" id="GO:0016491">
    <property type="term" value="F:oxidoreductase activity"/>
    <property type="evidence" value="ECO:0007669"/>
    <property type="project" value="InterPro"/>
</dbReference>
<comment type="cofactor">
    <cofactor evidence="1">
        <name>FAD</name>
        <dbReference type="ChEBI" id="CHEBI:57692"/>
    </cofactor>
</comment>
<dbReference type="RefSeq" id="WP_059083151.1">
    <property type="nucleotide sequence ID" value="NZ_JBEXZV010000042.1"/>
</dbReference>
<sequence>MTETTTDTHTPATAPPEPAFAPPTRFAVPARIAVSNRAASLWQRATLTEIRRETPAAATFRFAVPGWEGHLPGQHLMLRLTAADGYTAQRHYSLASPPDDGGHIELTLDHVGGGEVSGWFHTEARPGDEVEVRGPLSGFFAWPGDRPALLLGAGSGVVPLMSMIRHHRARGLDVPLRLLVSARGPEELIYAAEYGAETTAVFTRRAPEGVPVGRLSAAQVAPLVAERPTGGWEAYVCGSNAFAEHASRLLVEAGQPVDRIRIERFG</sequence>
<dbReference type="CDD" id="cd06217">
    <property type="entry name" value="FNR_iron_sulfur_binding_3"/>
    <property type="match status" value="1"/>
</dbReference>
<dbReference type="PANTHER" id="PTHR47354">
    <property type="entry name" value="NADH OXIDOREDUCTASE HCR"/>
    <property type="match status" value="1"/>
</dbReference>
<evidence type="ECO:0000256" key="1">
    <source>
        <dbReference type="ARBA" id="ARBA00001974"/>
    </source>
</evidence>
<dbReference type="PRINTS" id="PR00409">
    <property type="entry name" value="PHDIOXRDTASE"/>
</dbReference>
<keyword evidence="3" id="KW-0411">Iron-sulfur</keyword>
<accession>A0A100JUA2</accession>
<organism evidence="6 7">
    <name type="scientific">Streptomyces scabiei</name>
    <dbReference type="NCBI Taxonomy" id="1930"/>
    <lineage>
        <taxon>Bacteria</taxon>
        <taxon>Bacillati</taxon>
        <taxon>Actinomycetota</taxon>
        <taxon>Actinomycetes</taxon>
        <taxon>Kitasatosporales</taxon>
        <taxon>Streptomycetaceae</taxon>
        <taxon>Streptomyces</taxon>
    </lineage>
</organism>
<dbReference type="Gene3D" id="3.40.50.80">
    <property type="entry name" value="Nucleotide-binding domain of ferredoxin-NADP reductase (FNR) module"/>
    <property type="match status" value="1"/>
</dbReference>
<feature type="compositionally biased region" description="Low complexity" evidence="4">
    <location>
        <begin position="1"/>
        <end position="12"/>
    </location>
</feature>
<comment type="caution">
    <text evidence="6">The sequence shown here is derived from an EMBL/GenBank/DDBJ whole genome shotgun (WGS) entry which is preliminary data.</text>
</comment>
<dbReference type="EMBL" id="BCMM01000034">
    <property type="protein sequence ID" value="GAQ65818.1"/>
    <property type="molecule type" value="Genomic_DNA"/>
</dbReference>
<proteinExistence type="predicted"/>
<keyword evidence="2" id="KW-0479">Metal-binding</keyword>
<gene>
    <name evidence="6" type="primary">hmp_5</name>
    <name evidence="6" type="ORF">SsS58_06233</name>
</gene>
<dbReference type="SUPFAM" id="SSF63380">
    <property type="entry name" value="Riboflavin synthase domain-like"/>
    <property type="match status" value="1"/>
</dbReference>